<name>A0A7X0MHG9_9SPHI</name>
<evidence type="ECO:0000256" key="2">
    <source>
        <dbReference type="ARBA" id="ARBA00022729"/>
    </source>
</evidence>
<sequence>MKIEKFRSNKAIAQQYVDSVKYHKKQLSDYQQSMNASLKTEEGKLTQSAIEKLNQFLKQYGKEKNYDIIFIANNTGTIAYANDKYDITDEILKEINRQYE</sequence>
<dbReference type="GO" id="GO:0051082">
    <property type="term" value="F:unfolded protein binding"/>
    <property type="evidence" value="ECO:0007669"/>
    <property type="project" value="InterPro"/>
</dbReference>
<accession>A0A7X0MHG9</accession>
<dbReference type="PANTHER" id="PTHR35089">
    <property type="entry name" value="CHAPERONE PROTEIN SKP"/>
    <property type="match status" value="1"/>
</dbReference>
<reference evidence="3 4" key="1">
    <citation type="submission" date="2020-08" db="EMBL/GenBank/DDBJ databases">
        <title>Genomic Encyclopedia of Type Strains, Phase IV (KMG-V): Genome sequencing to study the core and pangenomes of soil and plant-associated prokaryotes.</title>
        <authorList>
            <person name="Whitman W."/>
        </authorList>
    </citation>
    <scope>NUCLEOTIDE SEQUENCE [LARGE SCALE GENOMIC DNA]</scope>
    <source>
        <strain evidence="3 4">M2T3</strain>
    </source>
</reference>
<evidence type="ECO:0000256" key="1">
    <source>
        <dbReference type="ARBA" id="ARBA00009091"/>
    </source>
</evidence>
<dbReference type="InterPro" id="IPR024930">
    <property type="entry name" value="Skp_dom_sf"/>
</dbReference>
<comment type="caution">
    <text evidence="3">The sequence shown here is derived from an EMBL/GenBank/DDBJ whole genome shotgun (WGS) entry which is preliminary data.</text>
</comment>
<dbReference type="EMBL" id="JACHCC010000003">
    <property type="protein sequence ID" value="MBB6499352.1"/>
    <property type="molecule type" value="Genomic_DNA"/>
</dbReference>
<dbReference type="SUPFAM" id="SSF111384">
    <property type="entry name" value="OmpH-like"/>
    <property type="match status" value="1"/>
</dbReference>
<dbReference type="GO" id="GO:0005829">
    <property type="term" value="C:cytosol"/>
    <property type="evidence" value="ECO:0007669"/>
    <property type="project" value="TreeGrafter"/>
</dbReference>
<comment type="similarity">
    <text evidence="1">Belongs to the Skp family.</text>
</comment>
<organism evidence="3 4">
    <name type="scientific">Pedobacter cryoconitis</name>
    <dbReference type="NCBI Taxonomy" id="188932"/>
    <lineage>
        <taxon>Bacteria</taxon>
        <taxon>Pseudomonadati</taxon>
        <taxon>Bacteroidota</taxon>
        <taxon>Sphingobacteriia</taxon>
        <taxon>Sphingobacteriales</taxon>
        <taxon>Sphingobacteriaceae</taxon>
        <taxon>Pedobacter</taxon>
    </lineage>
</organism>
<evidence type="ECO:0000313" key="4">
    <source>
        <dbReference type="Proteomes" id="UP000521017"/>
    </source>
</evidence>
<dbReference type="GO" id="GO:0050821">
    <property type="term" value="P:protein stabilization"/>
    <property type="evidence" value="ECO:0007669"/>
    <property type="project" value="TreeGrafter"/>
</dbReference>
<dbReference type="Gene3D" id="3.30.910.20">
    <property type="entry name" value="Skp domain"/>
    <property type="match status" value="1"/>
</dbReference>
<protein>
    <submittedName>
        <fullName evidence="3">Skp family chaperone for outer membrane proteins</fullName>
    </submittedName>
</protein>
<keyword evidence="2" id="KW-0732">Signal</keyword>
<dbReference type="AlphaFoldDB" id="A0A7X0MHG9"/>
<gene>
    <name evidence="3" type="ORF">HDF25_001493</name>
</gene>
<proteinExistence type="inferred from homology"/>
<dbReference type="InterPro" id="IPR005632">
    <property type="entry name" value="Chaperone_Skp"/>
</dbReference>
<dbReference type="Proteomes" id="UP000521017">
    <property type="component" value="Unassembled WGS sequence"/>
</dbReference>
<evidence type="ECO:0000313" key="3">
    <source>
        <dbReference type="EMBL" id="MBB6499352.1"/>
    </source>
</evidence>
<dbReference type="Pfam" id="PF03938">
    <property type="entry name" value="OmpH"/>
    <property type="match status" value="1"/>
</dbReference>
<dbReference type="PANTHER" id="PTHR35089:SF1">
    <property type="entry name" value="CHAPERONE PROTEIN SKP"/>
    <property type="match status" value="1"/>
</dbReference>